<organism evidence="1 2">
    <name type="scientific">Mesorhizobium australicum</name>
    <dbReference type="NCBI Taxonomy" id="536018"/>
    <lineage>
        <taxon>Bacteria</taxon>
        <taxon>Pseudomonadati</taxon>
        <taxon>Pseudomonadota</taxon>
        <taxon>Alphaproteobacteria</taxon>
        <taxon>Hyphomicrobiales</taxon>
        <taxon>Phyllobacteriaceae</taxon>
        <taxon>Mesorhizobium</taxon>
    </lineage>
</organism>
<comment type="caution">
    <text evidence="1">The sequence shown here is derived from an EMBL/GenBank/DDBJ whole genome shotgun (WGS) entry which is preliminary data.</text>
</comment>
<keyword evidence="2" id="KW-1185">Reference proteome</keyword>
<accession>A0ACC6STX9</accession>
<reference evidence="1 2" key="1">
    <citation type="journal article" date="2024" name="Proc. Natl. Acad. Sci. U.S.A.">
        <title>The evolutionary genomics of adaptation to stress in wild rhizobium bacteria.</title>
        <authorList>
            <person name="Kehlet-Delgado H."/>
            <person name="Montoya A.P."/>
            <person name="Jensen K.T."/>
            <person name="Wendlandt C.E."/>
            <person name="Dexheimer C."/>
            <person name="Roberts M."/>
            <person name="Torres Martinez L."/>
            <person name="Friesen M.L."/>
            <person name="Griffitts J.S."/>
            <person name="Porter S.S."/>
        </authorList>
    </citation>
    <scope>NUCLEOTIDE SEQUENCE [LARGE SCALE GENOMIC DNA]</scope>
    <source>
        <strain evidence="1 2">M0468</strain>
    </source>
</reference>
<evidence type="ECO:0000313" key="2">
    <source>
        <dbReference type="Proteomes" id="UP001480082"/>
    </source>
</evidence>
<dbReference type="Proteomes" id="UP001480082">
    <property type="component" value="Unassembled WGS sequence"/>
</dbReference>
<evidence type="ECO:0000313" key="1">
    <source>
        <dbReference type="EMBL" id="MER9283179.1"/>
    </source>
</evidence>
<protein>
    <submittedName>
        <fullName evidence="1">Uncharacterized protein</fullName>
    </submittedName>
</protein>
<sequence length="99" mass="11218">MGIPSPQEGEFWQTHLSRHALHVFEFFRRIPVPIDPDDANTERAHLIGGHLDMTIVARGQVTVRRMHTWQEDKVGQKIDPFCGVAQIIYGSNTELRAAA</sequence>
<proteinExistence type="predicted"/>
<name>A0ACC6STX9_9HYPH</name>
<dbReference type="EMBL" id="JAMYRI010000002">
    <property type="protein sequence ID" value="MER9283179.1"/>
    <property type="molecule type" value="Genomic_DNA"/>
</dbReference>
<gene>
    <name evidence="1" type="ORF">NKI81_04275</name>
</gene>